<dbReference type="PANTHER" id="PTHR33908:SF3">
    <property type="entry name" value="UNDECAPRENYL PHOSPHATE-ALPHA-4-AMINO-4-DEOXY-L-ARABINOSE ARABINOSYL TRANSFERASE"/>
    <property type="match status" value="1"/>
</dbReference>
<protein>
    <submittedName>
        <fullName evidence="9">Transporter</fullName>
    </submittedName>
</protein>
<feature type="transmembrane region" description="Helical" evidence="8">
    <location>
        <begin position="209"/>
        <end position="229"/>
    </location>
</feature>
<organism evidence="9 10">
    <name type="scientific">Fusobacterium pseudoperiodonticum</name>
    <dbReference type="NCBI Taxonomy" id="2663009"/>
    <lineage>
        <taxon>Bacteria</taxon>
        <taxon>Fusobacteriati</taxon>
        <taxon>Fusobacteriota</taxon>
        <taxon>Fusobacteriia</taxon>
        <taxon>Fusobacteriales</taxon>
        <taxon>Fusobacteriaceae</taxon>
        <taxon>Fusobacterium</taxon>
    </lineage>
</organism>
<gene>
    <name evidence="9" type="ORF">CTM74_11230</name>
</gene>
<evidence type="ECO:0000256" key="7">
    <source>
        <dbReference type="ARBA" id="ARBA00023136"/>
    </source>
</evidence>
<evidence type="ECO:0000256" key="4">
    <source>
        <dbReference type="ARBA" id="ARBA00022679"/>
    </source>
</evidence>
<dbReference type="GO" id="GO:0009103">
    <property type="term" value="P:lipopolysaccharide biosynthetic process"/>
    <property type="evidence" value="ECO:0007669"/>
    <property type="project" value="UniProtKB-ARBA"/>
</dbReference>
<feature type="transmembrane region" description="Helical" evidence="8">
    <location>
        <begin position="80"/>
        <end position="104"/>
    </location>
</feature>
<dbReference type="PANTHER" id="PTHR33908">
    <property type="entry name" value="MANNOSYLTRANSFERASE YKCB-RELATED"/>
    <property type="match status" value="1"/>
</dbReference>
<evidence type="ECO:0000256" key="2">
    <source>
        <dbReference type="ARBA" id="ARBA00022475"/>
    </source>
</evidence>
<dbReference type="AlphaFoldDB" id="A0AAD0AMZ0"/>
<keyword evidence="7 8" id="KW-0472">Membrane</keyword>
<feature type="transmembrane region" description="Helical" evidence="8">
    <location>
        <begin position="358"/>
        <end position="376"/>
    </location>
</feature>
<dbReference type="GO" id="GO:0010041">
    <property type="term" value="P:response to iron(III) ion"/>
    <property type="evidence" value="ECO:0007669"/>
    <property type="project" value="TreeGrafter"/>
</dbReference>
<feature type="transmembrane region" description="Helical" evidence="8">
    <location>
        <begin position="306"/>
        <end position="337"/>
    </location>
</feature>
<feature type="transmembrane region" description="Helical" evidence="8">
    <location>
        <begin position="116"/>
        <end position="133"/>
    </location>
</feature>
<feature type="transmembrane region" description="Helical" evidence="8">
    <location>
        <begin position="139"/>
        <end position="155"/>
    </location>
</feature>
<proteinExistence type="predicted"/>
<evidence type="ECO:0000256" key="8">
    <source>
        <dbReference type="SAM" id="Phobius"/>
    </source>
</evidence>
<evidence type="ECO:0000313" key="9">
    <source>
        <dbReference type="EMBL" id="ATV62353.1"/>
    </source>
</evidence>
<dbReference type="InterPro" id="IPR050297">
    <property type="entry name" value="LipidA_mod_glycosyltrf_83"/>
</dbReference>
<feature type="transmembrane region" description="Helical" evidence="8">
    <location>
        <begin position="259"/>
        <end position="286"/>
    </location>
</feature>
<sequence>MLQVLKKNRILIAILVLFLILPFLRVPDLRNEMKYLNIVQEIVDKKSYWVLYYQGELYPDKPPLYFWLLTVIYKIFGKNLLFPLSLIFLSYLPFLSILSLACWQLNYLKKEWKDKFLSYSFTIPYLMGISIFLRMDMLMTFLVTLSLSLFIYFYFNRNKINNIKLFFLYLSIFLGIFTKGALGGILPILIIYIFLYLESDLKFFNNLHWKKGILFLVFFFSIWLVILYFQPNGTEYIKLLLGKQTIGRAYKSYSHARPFYYYFIYLPLTFFPYGFFYVYGFFKYLINLERKKTWTLFEKWAFSWSIPPFILLSIISGKLQIYLLPLYIGMIFLSLIVRDKLIKKYEFLVSVEKNIQKCVYILYFFLPIGFLIYSKYFI</sequence>
<evidence type="ECO:0000313" key="10">
    <source>
        <dbReference type="Proteomes" id="UP000228552"/>
    </source>
</evidence>
<evidence type="ECO:0000256" key="6">
    <source>
        <dbReference type="ARBA" id="ARBA00022989"/>
    </source>
</evidence>
<dbReference type="EMBL" id="CP024700">
    <property type="protein sequence ID" value="ATV62353.1"/>
    <property type="molecule type" value="Genomic_DNA"/>
</dbReference>
<feature type="transmembrane region" description="Helical" evidence="8">
    <location>
        <begin position="167"/>
        <end position="197"/>
    </location>
</feature>
<evidence type="ECO:0000256" key="3">
    <source>
        <dbReference type="ARBA" id="ARBA00022676"/>
    </source>
</evidence>
<evidence type="ECO:0000256" key="5">
    <source>
        <dbReference type="ARBA" id="ARBA00022692"/>
    </source>
</evidence>
<dbReference type="Proteomes" id="UP000228552">
    <property type="component" value="Chromosome"/>
</dbReference>
<reference evidence="9 10" key="1">
    <citation type="submission" date="2017-11" db="EMBL/GenBank/DDBJ databases">
        <title>Genome sequencing of Fusobacterium periodonticum KCOM 1263.</title>
        <authorList>
            <person name="Kook J.-K."/>
            <person name="Park S.-N."/>
            <person name="Lim Y.K."/>
        </authorList>
    </citation>
    <scope>NUCLEOTIDE SEQUENCE [LARGE SCALE GENOMIC DNA]</scope>
    <source>
        <strain evidence="9 10">KCOM 1263</strain>
    </source>
</reference>
<keyword evidence="6 8" id="KW-1133">Transmembrane helix</keyword>
<evidence type="ECO:0000256" key="1">
    <source>
        <dbReference type="ARBA" id="ARBA00004651"/>
    </source>
</evidence>
<accession>A0AAD0AMZ0</accession>
<keyword evidence="3" id="KW-0328">Glycosyltransferase</keyword>
<keyword evidence="4" id="KW-0808">Transferase</keyword>
<keyword evidence="5 8" id="KW-0812">Transmembrane</keyword>
<comment type="subcellular location">
    <subcellularLocation>
        <location evidence="1">Cell membrane</location>
        <topology evidence="1">Multi-pass membrane protein</topology>
    </subcellularLocation>
</comment>
<keyword evidence="2" id="KW-1003">Cell membrane</keyword>
<dbReference type="GO" id="GO:0016763">
    <property type="term" value="F:pentosyltransferase activity"/>
    <property type="evidence" value="ECO:0007669"/>
    <property type="project" value="TreeGrafter"/>
</dbReference>
<dbReference type="GO" id="GO:0005886">
    <property type="term" value="C:plasma membrane"/>
    <property type="evidence" value="ECO:0007669"/>
    <property type="project" value="UniProtKB-SubCell"/>
</dbReference>
<keyword evidence="10" id="KW-1185">Reference proteome</keyword>
<name>A0AAD0AMZ0_9FUSO</name>